<dbReference type="InterPro" id="IPR022742">
    <property type="entry name" value="Hydrolase_4"/>
</dbReference>
<proteinExistence type="predicted"/>
<evidence type="ECO:0000313" key="3">
    <source>
        <dbReference type="Proteomes" id="UP001058461"/>
    </source>
</evidence>
<dbReference type="PANTHER" id="PTHR11614">
    <property type="entry name" value="PHOSPHOLIPASE-RELATED"/>
    <property type="match status" value="1"/>
</dbReference>
<keyword evidence="2" id="KW-0378">Hydrolase</keyword>
<dbReference type="Gene3D" id="3.40.50.1820">
    <property type="entry name" value="alpha/beta hydrolase"/>
    <property type="match status" value="1"/>
</dbReference>
<keyword evidence="3" id="KW-1185">Reference proteome</keyword>
<evidence type="ECO:0000313" key="2">
    <source>
        <dbReference type="EMBL" id="UTW11299.1"/>
    </source>
</evidence>
<dbReference type="EMBL" id="CP073347">
    <property type="protein sequence ID" value="UTW11299.1"/>
    <property type="molecule type" value="Genomic_DNA"/>
</dbReference>
<protein>
    <submittedName>
        <fullName evidence="2">Alpha/beta fold hydrolase</fullName>
    </submittedName>
</protein>
<dbReference type="SUPFAM" id="SSF53474">
    <property type="entry name" value="alpha/beta-Hydrolases"/>
    <property type="match status" value="1"/>
</dbReference>
<dbReference type="GO" id="GO:0016787">
    <property type="term" value="F:hydrolase activity"/>
    <property type="evidence" value="ECO:0007669"/>
    <property type="project" value="UniProtKB-KW"/>
</dbReference>
<accession>A0ABY5HJ33</accession>
<dbReference type="InterPro" id="IPR029058">
    <property type="entry name" value="AB_hydrolase_fold"/>
</dbReference>
<dbReference type="Pfam" id="PF12146">
    <property type="entry name" value="Hydrolase_4"/>
    <property type="match status" value="1"/>
</dbReference>
<feature type="domain" description="Serine aminopeptidase S33" evidence="1">
    <location>
        <begin position="58"/>
        <end position="283"/>
    </location>
</feature>
<evidence type="ECO:0000259" key="1">
    <source>
        <dbReference type="Pfam" id="PF12146"/>
    </source>
</evidence>
<organism evidence="2 3">
    <name type="scientific">Marinobacterium rhizophilum</name>
    <dbReference type="NCBI Taxonomy" id="420402"/>
    <lineage>
        <taxon>Bacteria</taxon>
        <taxon>Pseudomonadati</taxon>
        <taxon>Pseudomonadota</taxon>
        <taxon>Gammaproteobacteria</taxon>
        <taxon>Oceanospirillales</taxon>
        <taxon>Oceanospirillaceae</taxon>
        <taxon>Marinobacterium</taxon>
    </lineage>
</organism>
<sequence length="311" mass="34092">MTAAQSALNDKALQRDCFREQLRDGLGIQAALQRREVLRIDAEPGIHCELYEYSSTAPVLLFLPGLGTYSELYAELLAALRAQGFNAVGVDPRGHGYSGGERGYYNIEESVADLQCVLDTLLQRFSGPVVVFGYSGGAVTGLALAEADSRVQALLCGTLLLSELAPDMMHGLGWQWTTASAWMFPRMKVPLKGFIDFETLLAGHPAGPLINVDPMLVFEYPLRTLASLFSRSAGILKRTYPFSLAIMQGTRDEVLDVDYARRVVAQSVHPIELVLIPAEGHMLPWDNAGALAQRSAQWFSRQLQLPVPDPD</sequence>
<dbReference type="InterPro" id="IPR051044">
    <property type="entry name" value="MAG_DAG_Lipase"/>
</dbReference>
<gene>
    <name evidence="2" type="ORF">KDW95_18840</name>
</gene>
<dbReference type="RefSeq" id="WP_255853339.1">
    <property type="nucleotide sequence ID" value="NZ_CP073347.1"/>
</dbReference>
<name>A0ABY5HJ33_9GAMM</name>
<dbReference type="Proteomes" id="UP001058461">
    <property type="component" value="Chromosome"/>
</dbReference>
<reference evidence="2" key="1">
    <citation type="submission" date="2021-04" db="EMBL/GenBank/DDBJ databases">
        <title>Oceanospirillales bacteria with DddD are important DMSP degraders in coastal seawater.</title>
        <authorList>
            <person name="Liu J."/>
        </authorList>
    </citation>
    <scope>NUCLEOTIDE SEQUENCE</scope>
    <source>
        <strain evidence="2">D13-1</strain>
    </source>
</reference>